<keyword evidence="19" id="KW-1185">Reference proteome</keyword>
<dbReference type="EMBL" id="JAQQFM010000005">
    <property type="protein sequence ID" value="MFL9925128.1"/>
    <property type="molecule type" value="Genomic_DNA"/>
</dbReference>
<feature type="binding site" evidence="14 15">
    <location>
        <position position="48"/>
    </location>
    <ligand>
        <name>a divalent metal cation</name>
        <dbReference type="ChEBI" id="CHEBI:60240"/>
    </ligand>
</feature>
<dbReference type="InterPro" id="IPR036397">
    <property type="entry name" value="RNaseH_sf"/>
</dbReference>
<evidence type="ECO:0000256" key="9">
    <source>
        <dbReference type="ARBA" id="ARBA00022722"/>
    </source>
</evidence>
<evidence type="ECO:0000313" key="18">
    <source>
        <dbReference type="EMBL" id="MFL9925128.1"/>
    </source>
</evidence>
<dbReference type="InterPro" id="IPR001352">
    <property type="entry name" value="RNase_HII/HIII"/>
</dbReference>
<keyword evidence="8 14" id="KW-0963">Cytoplasm</keyword>
<dbReference type="Gene3D" id="3.30.420.10">
    <property type="entry name" value="Ribonuclease H-like superfamily/Ribonuclease H"/>
    <property type="match status" value="1"/>
</dbReference>
<dbReference type="SUPFAM" id="SSF53098">
    <property type="entry name" value="Ribonuclease H-like"/>
    <property type="match status" value="1"/>
</dbReference>
<gene>
    <name evidence="14 18" type="primary">rnhB</name>
    <name evidence="18" type="ORF">PQR62_12700</name>
</gene>
<evidence type="ECO:0000256" key="15">
    <source>
        <dbReference type="PROSITE-ProRule" id="PRU01319"/>
    </source>
</evidence>
<comment type="function">
    <text evidence="3 14 16">Endonuclease that specifically degrades the RNA of RNA-DNA hybrids.</text>
</comment>
<evidence type="ECO:0000256" key="11">
    <source>
        <dbReference type="ARBA" id="ARBA00022759"/>
    </source>
</evidence>
<dbReference type="EC" id="3.1.26.4" evidence="6 14"/>
<dbReference type="InterPro" id="IPR012337">
    <property type="entry name" value="RNaseH-like_sf"/>
</dbReference>
<comment type="caution">
    <text evidence="18">The sequence shown here is derived from an EMBL/GenBank/DDBJ whole genome shotgun (WGS) entry which is preliminary data.</text>
</comment>
<keyword evidence="10 14" id="KW-0479">Metal-binding</keyword>
<dbReference type="PANTHER" id="PTHR10954">
    <property type="entry name" value="RIBONUCLEASE H2 SUBUNIT A"/>
    <property type="match status" value="1"/>
</dbReference>
<evidence type="ECO:0000256" key="7">
    <source>
        <dbReference type="ARBA" id="ARBA00019179"/>
    </source>
</evidence>
<feature type="binding site" evidence="14 15">
    <location>
        <position position="139"/>
    </location>
    <ligand>
        <name>a divalent metal cation</name>
        <dbReference type="ChEBI" id="CHEBI:60240"/>
    </ligand>
</feature>
<dbReference type="PROSITE" id="PS51975">
    <property type="entry name" value="RNASE_H_2"/>
    <property type="match status" value="1"/>
</dbReference>
<evidence type="ECO:0000256" key="8">
    <source>
        <dbReference type="ARBA" id="ARBA00022490"/>
    </source>
</evidence>
<dbReference type="Pfam" id="PF01351">
    <property type="entry name" value="RNase_HII"/>
    <property type="match status" value="1"/>
</dbReference>
<evidence type="ECO:0000256" key="13">
    <source>
        <dbReference type="ARBA" id="ARBA00023211"/>
    </source>
</evidence>
<comment type="subcellular location">
    <subcellularLocation>
        <location evidence="4 14">Cytoplasm</location>
    </subcellularLocation>
</comment>
<feature type="binding site" evidence="14 15">
    <location>
        <position position="47"/>
    </location>
    <ligand>
        <name>a divalent metal cation</name>
        <dbReference type="ChEBI" id="CHEBI:60240"/>
    </ligand>
</feature>
<feature type="domain" description="RNase H type-2" evidence="17">
    <location>
        <begin position="41"/>
        <end position="230"/>
    </location>
</feature>
<evidence type="ECO:0000256" key="10">
    <source>
        <dbReference type="ARBA" id="ARBA00022723"/>
    </source>
</evidence>
<evidence type="ECO:0000256" key="2">
    <source>
        <dbReference type="ARBA" id="ARBA00001946"/>
    </source>
</evidence>
<comment type="cofactor">
    <cofactor evidence="14 15">
        <name>Mn(2+)</name>
        <dbReference type="ChEBI" id="CHEBI:29035"/>
    </cofactor>
    <cofactor evidence="14 15">
        <name>Mg(2+)</name>
        <dbReference type="ChEBI" id="CHEBI:18420"/>
    </cofactor>
    <text evidence="14 15">Manganese or magnesium. Binds 1 divalent metal ion per monomer in the absence of substrate. May bind a second metal ion after substrate binding.</text>
</comment>
<dbReference type="RefSeq" id="WP_408158313.1">
    <property type="nucleotide sequence ID" value="NZ_JAQQFM010000005.1"/>
</dbReference>
<evidence type="ECO:0000256" key="16">
    <source>
        <dbReference type="RuleBase" id="RU003515"/>
    </source>
</evidence>
<dbReference type="InterPro" id="IPR022898">
    <property type="entry name" value="RNase_HII"/>
</dbReference>
<reference evidence="18 19" key="1">
    <citation type="journal article" date="2024" name="Chem. Sci.">
        <title>Discovery of megapolipeptins by genome mining of a Burkholderiales bacteria collection.</title>
        <authorList>
            <person name="Paulo B.S."/>
            <person name="Recchia M.J.J."/>
            <person name="Lee S."/>
            <person name="Fergusson C.H."/>
            <person name="Romanowski S.B."/>
            <person name="Hernandez A."/>
            <person name="Krull N."/>
            <person name="Liu D.Y."/>
            <person name="Cavanagh H."/>
            <person name="Bos A."/>
            <person name="Gray C.A."/>
            <person name="Murphy B.T."/>
            <person name="Linington R.G."/>
            <person name="Eustaquio A.S."/>
        </authorList>
    </citation>
    <scope>NUCLEOTIDE SEQUENCE [LARGE SCALE GENOMIC DNA]</scope>
    <source>
        <strain evidence="18 19">RL21-008-BIB-A</strain>
    </source>
</reference>
<evidence type="ECO:0000256" key="6">
    <source>
        <dbReference type="ARBA" id="ARBA00012180"/>
    </source>
</evidence>
<accession>A0ABW9A8A2</accession>
<proteinExistence type="inferred from homology"/>
<evidence type="ECO:0000256" key="3">
    <source>
        <dbReference type="ARBA" id="ARBA00004065"/>
    </source>
</evidence>
<evidence type="ECO:0000256" key="14">
    <source>
        <dbReference type="HAMAP-Rule" id="MF_00052"/>
    </source>
</evidence>
<dbReference type="PANTHER" id="PTHR10954:SF18">
    <property type="entry name" value="RIBONUCLEASE HII"/>
    <property type="match status" value="1"/>
</dbReference>
<comment type="catalytic activity">
    <reaction evidence="1 14 15 16">
        <text>Endonucleolytic cleavage to 5'-phosphomonoester.</text>
        <dbReference type="EC" id="3.1.26.4"/>
    </reaction>
</comment>
<dbReference type="CDD" id="cd07182">
    <property type="entry name" value="RNase_HII_bacteria_HII_like"/>
    <property type="match status" value="1"/>
</dbReference>
<dbReference type="NCBIfam" id="NF000595">
    <property type="entry name" value="PRK00015.1-3"/>
    <property type="match status" value="1"/>
</dbReference>
<protein>
    <recommendedName>
        <fullName evidence="7 14">Ribonuclease HII</fullName>
        <shortName evidence="14">RNase HII</shortName>
        <ecNumber evidence="6 14">3.1.26.4</ecNumber>
    </recommendedName>
</protein>
<comment type="similarity">
    <text evidence="5 14 16">Belongs to the RNase HII family.</text>
</comment>
<sequence length="254" mass="27019">MPKTLNAAKPVKSAKVAKAAKAAKAAESNLSLFDYSSYVDEIICGVDEAGRGPLAGPVFAAAVILDPARPIEGLRDSKKLSEASRDSLAMLIKSHALAWAISSCSEQEIDELNILQASMLAMRRAVEALQTVPTLALIDGNRCPVMAIRSEAIVKGDDKVAAISAASILAKTARDAALHELHAIYPHYAFDQHKGYPTALHLERLQLHGVSPVHRRSYAPVRALLEVATPPAFLVAAQQPAQPGSLSVAMEFGE</sequence>
<name>A0ABW9A8A2_9BURK</name>
<comment type="cofactor">
    <cofactor evidence="2">
        <name>Mg(2+)</name>
        <dbReference type="ChEBI" id="CHEBI:18420"/>
    </cofactor>
</comment>
<dbReference type="InterPro" id="IPR024567">
    <property type="entry name" value="RNase_HII/HIII_dom"/>
</dbReference>
<dbReference type="Proteomes" id="UP001629246">
    <property type="component" value="Unassembled WGS sequence"/>
</dbReference>
<evidence type="ECO:0000259" key="17">
    <source>
        <dbReference type="PROSITE" id="PS51975"/>
    </source>
</evidence>
<organism evidence="18 19">
    <name type="scientific">Herbaspirillum lusitanum</name>
    <dbReference type="NCBI Taxonomy" id="213312"/>
    <lineage>
        <taxon>Bacteria</taxon>
        <taxon>Pseudomonadati</taxon>
        <taxon>Pseudomonadota</taxon>
        <taxon>Betaproteobacteria</taxon>
        <taxon>Burkholderiales</taxon>
        <taxon>Oxalobacteraceae</taxon>
        <taxon>Herbaspirillum</taxon>
    </lineage>
</organism>
<keyword evidence="9 14" id="KW-0540">Nuclease</keyword>
<keyword evidence="13 14" id="KW-0464">Manganese</keyword>
<evidence type="ECO:0000256" key="12">
    <source>
        <dbReference type="ARBA" id="ARBA00022801"/>
    </source>
</evidence>
<keyword evidence="12 14" id="KW-0378">Hydrolase</keyword>
<evidence type="ECO:0000256" key="5">
    <source>
        <dbReference type="ARBA" id="ARBA00007383"/>
    </source>
</evidence>
<evidence type="ECO:0000256" key="1">
    <source>
        <dbReference type="ARBA" id="ARBA00000077"/>
    </source>
</evidence>
<dbReference type="HAMAP" id="MF_00052_B">
    <property type="entry name" value="RNase_HII_B"/>
    <property type="match status" value="1"/>
</dbReference>
<dbReference type="NCBIfam" id="NF000596">
    <property type="entry name" value="PRK00015.1-4"/>
    <property type="match status" value="1"/>
</dbReference>
<keyword evidence="11 14" id="KW-0255">Endonuclease</keyword>
<dbReference type="GO" id="GO:0004523">
    <property type="term" value="F:RNA-DNA hybrid ribonuclease activity"/>
    <property type="evidence" value="ECO:0007669"/>
    <property type="project" value="UniProtKB-EC"/>
</dbReference>
<evidence type="ECO:0000256" key="4">
    <source>
        <dbReference type="ARBA" id="ARBA00004496"/>
    </source>
</evidence>
<evidence type="ECO:0000313" key="19">
    <source>
        <dbReference type="Proteomes" id="UP001629246"/>
    </source>
</evidence>